<dbReference type="Proteomes" id="UP000317093">
    <property type="component" value="Chromosome"/>
</dbReference>
<dbReference type="KEGG" id="knv:Pan216_33730"/>
<reference evidence="2 3" key="1">
    <citation type="submission" date="2019-02" db="EMBL/GenBank/DDBJ databases">
        <title>Deep-cultivation of Planctomycetes and their phenomic and genomic characterization uncovers novel biology.</title>
        <authorList>
            <person name="Wiegand S."/>
            <person name="Jogler M."/>
            <person name="Boedeker C."/>
            <person name="Pinto D."/>
            <person name="Vollmers J."/>
            <person name="Rivas-Marin E."/>
            <person name="Kohn T."/>
            <person name="Peeters S.H."/>
            <person name="Heuer A."/>
            <person name="Rast P."/>
            <person name="Oberbeckmann S."/>
            <person name="Bunk B."/>
            <person name="Jeske O."/>
            <person name="Meyerdierks A."/>
            <person name="Storesund J.E."/>
            <person name="Kallscheuer N."/>
            <person name="Luecker S."/>
            <person name="Lage O.M."/>
            <person name="Pohl T."/>
            <person name="Merkel B.J."/>
            <person name="Hornburger P."/>
            <person name="Mueller R.-W."/>
            <person name="Bruemmer F."/>
            <person name="Labrenz M."/>
            <person name="Spormann A.M."/>
            <person name="Op den Camp H."/>
            <person name="Overmann J."/>
            <person name="Amann R."/>
            <person name="Jetten M.S.M."/>
            <person name="Mascher T."/>
            <person name="Medema M.H."/>
            <person name="Devos D.P."/>
            <person name="Kaster A.-K."/>
            <person name="Ovreas L."/>
            <person name="Rohde M."/>
            <person name="Galperin M.Y."/>
            <person name="Jogler C."/>
        </authorList>
    </citation>
    <scope>NUCLEOTIDE SEQUENCE [LARGE SCALE GENOMIC DNA]</scope>
    <source>
        <strain evidence="2 3">Pan216</strain>
    </source>
</reference>
<organism evidence="2 3">
    <name type="scientific">Kolteria novifilia</name>
    <dbReference type="NCBI Taxonomy" id="2527975"/>
    <lineage>
        <taxon>Bacteria</taxon>
        <taxon>Pseudomonadati</taxon>
        <taxon>Planctomycetota</taxon>
        <taxon>Planctomycetia</taxon>
        <taxon>Kolteriales</taxon>
        <taxon>Kolteriaceae</taxon>
        <taxon>Kolteria</taxon>
    </lineage>
</organism>
<dbReference type="RefSeq" id="WP_145259318.1">
    <property type="nucleotide sequence ID" value="NZ_CP036279.1"/>
</dbReference>
<accession>A0A518B6B6</accession>
<dbReference type="OrthoDB" id="253611at2"/>
<evidence type="ECO:0000313" key="2">
    <source>
        <dbReference type="EMBL" id="QDU62506.1"/>
    </source>
</evidence>
<keyword evidence="1" id="KW-0732">Signal</keyword>
<gene>
    <name evidence="2" type="ORF">Pan216_33730</name>
</gene>
<feature type="chain" id="PRO_5022101366" description="Methane oxygenase PmoA" evidence="1">
    <location>
        <begin position="19"/>
        <end position="395"/>
    </location>
</feature>
<protein>
    <recommendedName>
        <fullName evidence="4">Methane oxygenase PmoA</fullName>
    </recommendedName>
</protein>
<keyword evidence="3" id="KW-1185">Reference proteome</keyword>
<dbReference type="Pfam" id="PF14100">
    <property type="entry name" value="DUF6807"/>
    <property type="match status" value="1"/>
</dbReference>
<evidence type="ECO:0008006" key="4">
    <source>
        <dbReference type="Google" id="ProtNLM"/>
    </source>
</evidence>
<dbReference type="AlphaFoldDB" id="A0A518B6B6"/>
<feature type="signal peptide" evidence="1">
    <location>
        <begin position="1"/>
        <end position="18"/>
    </location>
</feature>
<dbReference type="InterPro" id="IPR029475">
    <property type="entry name" value="DUF6807"/>
</dbReference>
<proteinExistence type="predicted"/>
<sequence precursor="true">MIKPFGALVALAIVPCLAMGQQWKVNVEAGKVDREGVPVHVDLELPADAHTKPACVEQGTSRYPAQLEKQPGGKTRVWWVVDQLAKGKSEPATIKLGVDCADGKFEWKEEPGKWTQLRFDGSPLASYMHESFDPERIEETKKVYHHVFRPDGKRLITKGLGGKFPHHRGIFFGYNRITAGDRKLDIWHARKGEHQAHREIVNEFLGPVFGGHELRIDWNDREGKTFLEETRMLRVFPIDKETMLIDFRSELAAVDGPVRLEGDRQHAGVQFRAAQALAESNDGRYLRPEKWSDMPANKQFNGPDHKDLPWNALQYKLDGEPITVAYLSDPKNPDNAEFSERGYGRFGEYFPYEVTAKKPLRVHYRFWVSTNEKVTREQIERQYQDMVSPPSVVVE</sequence>
<evidence type="ECO:0000313" key="3">
    <source>
        <dbReference type="Proteomes" id="UP000317093"/>
    </source>
</evidence>
<dbReference type="EMBL" id="CP036279">
    <property type="protein sequence ID" value="QDU62506.1"/>
    <property type="molecule type" value="Genomic_DNA"/>
</dbReference>
<name>A0A518B6B6_9BACT</name>
<evidence type="ECO:0000256" key="1">
    <source>
        <dbReference type="SAM" id="SignalP"/>
    </source>
</evidence>